<dbReference type="GO" id="GO:0016831">
    <property type="term" value="F:carboxy-lyase activity"/>
    <property type="evidence" value="ECO:0007669"/>
    <property type="project" value="InterPro"/>
</dbReference>
<dbReference type="Gene3D" id="1.20.5.4570">
    <property type="match status" value="1"/>
</dbReference>
<evidence type="ECO:0000259" key="3">
    <source>
        <dbReference type="Pfam" id="PF20696"/>
    </source>
</evidence>
<gene>
    <name evidence="4" type="ORF">B0J15DRAFT_516939</name>
</gene>
<dbReference type="PANTHER" id="PTHR30108">
    <property type="entry name" value="3-OCTAPRENYL-4-HYDROXYBENZOATE CARBOXY-LYASE-RELATED"/>
    <property type="match status" value="1"/>
</dbReference>
<keyword evidence="5" id="KW-1185">Reference proteome</keyword>
<evidence type="ECO:0000259" key="1">
    <source>
        <dbReference type="Pfam" id="PF01977"/>
    </source>
</evidence>
<feature type="domain" description="3-octaprenyl-4-hydroxybenzoate carboxy-lyase-like Rift-related" evidence="1">
    <location>
        <begin position="183"/>
        <end position="266"/>
    </location>
</feature>
<accession>A0A9P9JVX3</accession>
<reference evidence="4" key="1">
    <citation type="journal article" date="2021" name="Nat. Commun.">
        <title>Genetic determinants of endophytism in the Arabidopsis root mycobiome.</title>
        <authorList>
            <person name="Mesny F."/>
            <person name="Miyauchi S."/>
            <person name="Thiergart T."/>
            <person name="Pickel B."/>
            <person name="Atanasova L."/>
            <person name="Karlsson M."/>
            <person name="Huettel B."/>
            <person name="Barry K.W."/>
            <person name="Haridas S."/>
            <person name="Chen C."/>
            <person name="Bauer D."/>
            <person name="Andreopoulos W."/>
            <person name="Pangilinan J."/>
            <person name="LaButti K."/>
            <person name="Riley R."/>
            <person name="Lipzen A."/>
            <person name="Clum A."/>
            <person name="Drula E."/>
            <person name="Henrissat B."/>
            <person name="Kohler A."/>
            <person name="Grigoriev I.V."/>
            <person name="Martin F.M."/>
            <person name="Hacquard S."/>
        </authorList>
    </citation>
    <scope>NUCLEOTIDE SEQUENCE</scope>
    <source>
        <strain evidence="4">FSSC 5 MPI-SDFR-AT-0091</strain>
    </source>
</reference>
<comment type="caution">
    <text evidence="4">The sequence shown here is derived from an EMBL/GenBank/DDBJ whole genome shotgun (WGS) entry which is preliminary data.</text>
</comment>
<dbReference type="Proteomes" id="UP000736672">
    <property type="component" value="Unassembled WGS sequence"/>
</dbReference>
<dbReference type="SUPFAM" id="SSF50475">
    <property type="entry name" value="FMN-binding split barrel"/>
    <property type="match status" value="1"/>
</dbReference>
<dbReference type="GO" id="GO:0046281">
    <property type="term" value="P:cinnamic acid catabolic process"/>
    <property type="evidence" value="ECO:0007669"/>
    <property type="project" value="TreeGrafter"/>
</dbReference>
<dbReference type="InterPro" id="IPR048304">
    <property type="entry name" value="UbiD_Rift_dom"/>
</dbReference>
<dbReference type="GO" id="GO:0033494">
    <property type="term" value="P:ferulate metabolic process"/>
    <property type="evidence" value="ECO:0007669"/>
    <property type="project" value="TreeGrafter"/>
</dbReference>
<feature type="domain" description="3-octaprenyl-4-hydroxybenzoate carboxy-lyase-like N-terminal" evidence="2">
    <location>
        <begin position="21"/>
        <end position="110"/>
    </location>
</feature>
<dbReference type="Pfam" id="PF01977">
    <property type="entry name" value="UbiD"/>
    <property type="match status" value="1"/>
</dbReference>
<dbReference type="OrthoDB" id="4878259at2759"/>
<dbReference type="EMBL" id="JAGTJS010000024">
    <property type="protein sequence ID" value="KAH7235196.1"/>
    <property type="molecule type" value="Genomic_DNA"/>
</dbReference>
<evidence type="ECO:0000313" key="5">
    <source>
        <dbReference type="Proteomes" id="UP000736672"/>
    </source>
</evidence>
<sequence>MTTTSPEETPKSSAQSFRRLIQELQDENGLVVIKSEVDLHLELAAIVRNVYETEDKAPLFNNVKDRQENGLFRILGAPVGASKIPGKRFTRIAKSLGLPSHVSDQEIIHKIHETKRLPKVPPKEVASGPVEENKVNWSITRSMINENDPRSLIGPVIPRQDIGVIREMWQDRGEYMPFAMCADFIGALPGSPVEVTKCEMNDILVPTEAEIVFEGVVSNTETASEGPIAEYHGHIFRGESKQCTIFKVNSITYRNHPIISICITGRAPESETMIWNPFESHCIWFVLQVDRNELRAMKTTMEEFCNKVGHVVLALKPGFYIPTLYLVGDDIDPTNFKEVVWAAAMRCQPRANEFVFDEYPNVPLIPYVGYGVKSGRNAWKMELAWKEASFRGNYPEEVQEKVKSQWEAYGFSSV</sequence>
<dbReference type="AlphaFoldDB" id="A0A9P9JVX3"/>
<dbReference type="InterPro" id="IPR002830">
    <property type="entry name" value="UbiD"/>
</dbReference>
<dbReference type="InterPro" id="IPR049381">
    <property type="entry name" value="UbiD-like_C"/>
</dbReference>
<dbReference type="Gene3D" id="3.40.1670.10">
    <property type="entry name" value="UbiD C-terminal domain-like"/>
    <property type="match status" value="1"/>
</dbReference>
<feature type="domain" description="3-octaprenyl-4-hydroxybenzoate carboxy-lyase-like C-terminal" evidence="3">
    <location>
        <begin position="272"/>
        <end position="373"/>
    </location>
</feature>
<dbReference type="Pfam" id="PF20695">
    <property type="entry name" value="UbiD_N"/>
    <property type="match status" value="1"/>
</dbReference>
<proteinExistence type="predicted"/>
<dbReference type="GO" id="GO:0005737">
    <property type="term" value="C:cytoplasm"/>
    <property type="evidence" value="ECO:0007669"/>
    <property type="project" value="TreeGrafter"/>
</dbReference>
<dbReference type="PANTHER" id="PTHR30108:SF17">
    <property type="entry name" value="FERULIC ACID DECARBOXYLASE 1"/>
    <property type="match status" value="1"/>
</dbReference>
<evidence type="ECO:0000259" key="2">
    <source>
        <dbReference type="Pfam" id="PF20695"/>
    </source>
</evidence>
<evidence type="ECO:0000313" key="4">
    <source>
        <dbReference type="EMBL" id="KAH7235196.1"/>
    </source>
</evidence>
<dbReference type="InterPro" id="IPR049383">
    <property type="entry name" value="UbiD-like_N"/>
</dbReference>
<protein>
    <submittedName>
        <fullName evidence="4">3-octaprenyl-4-hydroxybenzoate carboxy-lyase</fullName>
    </submittedName>
</protein>
<dbReference type="SUPFAM" id="SSF143968">
    <property type="entry name" value="UbiD C-terminal domain-like"/>
    <property type="match status" value="1"/>
</dbReference>
<dbReference type="Pfam" id="PF20696">
    <property type="entry name" value="UbiD_C"/>
    <property type="match status" value="1"/>
</dbReference>
<name>A0A9P9JVX3_FUSSL</name>
<organism evidence="4 5">
    <name type="scientific">Fusarium solani</name>
    <name type="common">Filamentous fungus</name>
    <dbReference type="NCBI Taxonomy" id="169388"/>
    <lineage>
        <taxon>Eukaryota</taxon>
        <taxon>Fungi</taxon>
        <taxon>Dikarya</taxon>
        <taxon>Ascomycota</taxon>
        <taxon>Pezizomycotina</taxon>
        <taxon>Sordariomycetes</taxon>
        <taxon>Hypocreomycetidae</taxon>
        <taxon>Hypocreales</taxon>
        <taxon>Nectriaceae</taxon>
        <taxon>Fusarium</taxon>
        <taxon>Fusarium solani species complex</taxon>
    </lineage>
</organism>